<dbReference type="AlphaFoldDB" id="A0A0G8AS96"/>
<sequence>MLESLLAAKSRVGMKQGLPWLDIPIDFFPKSLATGGDGSLLGIGLATLMRQPTVSHGKDRENVRFLHGFLLN</sequence>
<name>A0A0G8AS96_9SYNE</name>
<protein>
    <submittedName>
        <fullName evidence="1">Uncharacterized protein</fullName>
    </submittedName>
</protein>
<proteinExistence type="predicted"/>
<dbReference type="PATRIC" id="fig|1608419.3.peg.1206"/>
<reference evidence="1 2" key="1">
    <citation type="submission" date="2015-02" db="EMBL/GenBank/DDBJ databases">
        <authorList>
            <person name="Slaby B."/>
            <person name="Hentschel U."/>
        </authorList>
    </citation>
    <scope>NUCLEOTIDE SEQUENCE [LARGE SCALE GENOMIC DNA]</scope>
    <source>
        <strain evidence="1">15L</strain>
    </source>
</reference>
<accession>A0A0G8AS96</accession>
<gene>
    <name evidence="1" type="ORF">TQ37_09500</name>
</gene>
<evidence type="ECO:0000313" key="2">
    <source>
        <dbReference type="Proteomes" id="UP000035037"/>
    </source>
</evidence>
<dbReference type="EMBL" id="JYFQ01000204">
    <property type="protein sequence ID" value="KKZ10132.1"/>
    <property type="molecule type" value="Genomic_DNA"/>
</dbReference>
<evidence type="ECO:0000313" key="1">
    <source>
        <dbReference type="EMBL" id="KKZ10132.1"/>
    </source>
</evidence>
<dbReference type="Proteomes" id="UP000035037">
    <property type="component" value="Unassembled WGS sequence"/>
</dbReference>
<reference evidence="1 2" key="2">
    <citation type="submission" date="2015-05" db="EMBL/GenBank/DDBJ databases">
        <title>Lifestyle Evolution in Cyanobacterial Symbionts of Sponges.</title>
        <authorList>
            <person name="Burgsdorf I."/>
            <person name="Slaby B.M."/>
            <person name="Handley K.M."/>
            <person name="Haber M."/>
            <person name="Blom J."/>
            <person name="Marshall C.W."/>
            <person name="Gilbert J.A."/>
            <person name="Hentschel U."/>
            <person name="Steindler L."/>
        </authorList>
    </citation>
    <scope>NUCLEOTIDE SEQUENCE [LARGE SCALE GENOMIC DNA]</scope>
    <source>
        <strain evidence="1">15L</strain>
    </source>
</reference>
<organism evidence="1 2">
    <name type="scientific">Candidatus Synechococcus spongiarum 15L</name>
    <dbReference type="NCBI Taxonomy" id="1608419"/>
    <lineage>
        <taxon>Bacteria</taxon>
        <taxon>Bacillati</taxon>
        <taxon>Cyanobacteriota</taxon>
        <taxon>Cyanophyceae</taxon>
        <taxon>Synechococcales</taxon>
        <taxon>Synechococcaceae</taxon>
        <taxon>Synechococcus</taxon>
    </lineage>
</organism>
<comment type="caution">
    <text evidence="1">The sequence shown here is derived from an EMBL/GenBank/DDBJ whole genome shotgun (WGS) entry which is preliminary data.</text>
</comment>